<gene>
    <name evidence="8" type="ORF">HF682_09205</name>
</gene>
<accession>A0A847S634</accession>
<evidence type="ECO:0000256" key="7">
    <source>
        <dbReference type="SAM" id="Phobius"/>
    </source>
</evidence>
<dbReference type="EMBL" id="JABAIM010000002">
    <property type="protein sequence ID" value="NLR75334.1"/>
    <property type="molecule type" value="Genomic_DNA"/>
</dbReference>
<evidence type="ECO:0000256" key="5">
    <source>
        <dbReference type="ARBA" id="ARBA00022989"/>
    </source>
</evidence>
<dbReference type="Gene3D" id="1.10.1760.20">
    <property type="match status" value="1"/>
</dbReference>
<feature type="transmembrane region" description="Helical" evidence="7">
    <location>
        <begin position="129"/>
        <end position="150"/>
    </location>
</feature>
<dbReference type="AlphaFoldDB" id="A0A847S634"/>
<proteinExistence type="predicted"/>
<evidence type="ECO:0000256" key="4">
    <source>
        <dbReference type="ARBA" id="ARBA00022692"/>
    </source>
</evidence>
<evidence type="ECO:0000313" key="8">
    <source>
        <dbReference type="EMBL" id="NLR75334.1"/>
    </source>
</evidence>
<keyword evidence="3" id="KW-1003">Cell membrane</keyword>
<comment type="caution">
    <text evidence="8">The sequence shown here is derived from an EMBL/GenBank/DDBJ whole genome shotgun (WGS) entry which is preliminary data.</text>
</comment>
<dbReference type="InterPro" id="IPR002751">
    <property type="entry name" value="CbiM/NikMN"/>
</dbReference>
<feature type="transmembrane region" description="Helical" evidence="7">
    <location>
        <begin position="62"/>
        <end position="87"/>
    </location>
</feature>
<keyword evidence="4 7" id="KW-0812">Transmembrane</keyword>
<feature type="transmembrane region" description="Helical" evidence="7">
    <location>
        <begin position="170"/>
        <end position="192"/>
    </location>
</feature>
<evidence type="ECO:0000256" key="1">
    <source>
        <dbReference type="ARBA" id="ARBA00004651"/>
    </source>
</evidence>
<dbReference type="GO" id="GO:0000041">
    <property type="term" value="P:transition metal ion transport"/>
    <property type="evidence" value="ECO:0007669"/>
    <property type="project" value="InterPro"/>
</dbReference>
<evidence type="ECO:0000256" key="3">
    <source>
        <dbReference type="ARBA" id="ARBA00022475"/>
    </source>
</evidence>
<keyword evidence="5 7" id="KW-1133">Transmembrane helix</keyword>
<keyword evidence="2" id="KW-0813">Transport</keyword>
<dbReference type="GO" id="GO:0005886">
    <property type="term" value="C:plasma membrane"/>
    <property type="evidence" value="ECO:0007669"/>
    <property type="project" value="UniProtKB-SubCell"/>
</dbReference>
<dbReference type="Pfam" id="PF01891">
    <property type="entry name" value="CbiM"/>
    <property type="match status" value="1"/>
</dbReference>
<evidence type="ECO:0000256" key="2">
    <source>
        <dbReference type="ARBA" id="ARBA00022448"/>
    </source>
</evidence>
<keyword evidence="9" id="KW-1185">Reference proteome</keyword>
<comment type="subcellular location">
    <subcellularLocation>
        <location evidence="1">Cell membrane</location>
        <topology evidence="1">Multi-pass membrane protein</topology>
    </subcellularLocation>
</comment>
<evidence type="ECO:0008006" key="10">
    <source>
        <dbReference type="Google" id="ProtNLM"/>
    </source>
</evidence>
<evidence type="ECO:0000313" key="9">
    <source>
        <dbReference type="Proteomes" id="UP000587991"/>
    </source>
</evidence>
<name>A0A847S634_9NEIS</name>
<dbReference type="Proteomes" id="UP000587991">
    <property type="component" value="Unassembled WGS sequence"/>
</dbReference>
<organism evidence="8 9">
    <name type="scientific">Leeia aquatica</name>
    <dbReference type="NCBI Taxonomy" id="2725557"/>
    <lineage>
        <taxon>Bacteria</taxon>
        <taxon>Pseudomonadati</taxon>
        <taxon>Pseudomonadota</taxon>
        <taxon>Betaproteobacteria</taxon>
        <taxon>Neisseriales</taxon>
        <taxon>Leeiaceae</taxon>
        <taxon>Leeia</taxon>
    </lineage>
</organism>
<dbReference type="RefSeq" id="WP_168877009.1">
    <property type="nucleotide sequence ID" value="NZ_JABAIM010000002.1"/>
</dbReference>
<sequence length="210" mass="23468">MQDFLWPPLALLLLWLIWALRQRPWQDWQDNTLQHLVLGGCVLSGSLWMLQAHANGPQPLHLIGAALLVQMVGPALASLMLLLVLLATSSLHGVPPIQWPWLALSLVLLPVLLSWGWHRLLQKVAPPNLFVYLLGSGFAGGALSHAAAGLALHAGLVEWPAQGLPPSLPFWWLLSWGEAFETGFLLTLMVVYRPRWVRLFDDRRYLHPST</sequence>
<reference evidence="8 9" key="1">
    <citation type="submission" date="2020-04" db="EMBL/GenBank/DDBJ databases">
        <title>Draft genome of Leeia sp. IMCC25680.</title>
        <authorList>
            <person name="Song J."/>
            <person name="Cho J.-C."/>
        </authorList>
    </citation>
    <scope>NUCLEOTIDE SEQUENCE [LARGE SCALE GENOMIC DNA]</scope>
    <source>
        <strain evidence="8 9">IMCC25680</strain>
    </source>
</reference>
<evidence type="ECO:0000256" key="6">
    <source>
        <dbReference type="ARBA" id="ARBA00023136"/>
    </source>
</evidence>
<feature type="transmembrane region" description="Helical" evidence="7">
    <location>
        <begin position="99"/>
        <end position="117"/>
    </location>
</feature>
<protein>
    <recommendedName>
        <fullName evidence="10">Energy-coupling factor ABC transporter permease</fullName>
    </recommendedName>
</protein>
<keyword evidence="6 7" id="KW-0472">Membrane</keyword>